<name>A0A1V9GC63_9BACT</name>
<dbReference type="EMBL" id="LWBP01000001">
    <property type="protein sequence ID" value="OQP68271.1"/>
    <property type="molecule type" value="Genomic_DNA"/>
</dbReference>
<sequence>MISSSKGGNSSIKRTKFINRILNSAMYNRMYGPSPTRKYRLRRYRLPVQLPEFQNRYFYPGFNMAAFLLLTYEVVLL</sequence>
<dbReference type="Proteomes" id="UP000192276">
    <property type="component" value="Unassembled WGS sequence"/>
</dbReference>
<reference evidence="2" key="1">
    <citation type="submission" date="2016-04" db="EMBL/GenBank/DDBJ databases">
        <authorList>
            <person name="Chen L."/>
            <person name="Zhuang W."/>
            <person name="Wang G."/>
        </authorList>
    </citation>
    <scope>NUCLEOTIDE SEQUENCE [LARGE SCALE GENOMIC DNA]</scope>
    <source>
        <strain evidence="2">208</strain>
    </source>
</reference>
<gene>
    <name evidence="1" type="ORF">A4R26_00215</name>
</gene>
<dbReference type="AlphaFoldDB" id="A0A1V9GC63"/>
<keyword evidence="2" id="KW-1185">Reference proteome</keyword>
<protein>
    <submittedName>
        <fullName evidence="1">Uncharacterized protein</fullName>
    </submittedName>
</protein>
<accession>A0A1V9GC63</accession>
<organism evidence="1 2">
    <name type="scientific">Niastella populi</name>
    <dbReference type="NCBI Taxonomy" id="550983"/>
    <lineage>
        <taxon>Bacteria</taxon>
        <taxon>Pseudomonadati</taxon>
        <taxon>Bacteroidota</taxon>
        <taxon>Chitinophagia</taxon>
        <taxon>Chitinophagales</taxon>
        <taxon>Chitinophagaceae</taxon>
        <taxon>Niastella</taxon>
    </lineage>
</organism>
<evidence type="ECO:0000313" key="1">
    <source>
        <dbReference type="EMBL" id="OQP68271.1"/>
    </source>
</evidence>
<dbReference type="STRING" id="550983.A4R26_00215"/>
<proteinExistence type="predicted"/>
<evidence type="ECO:0000313" key="2">
    <source>
        <dbReference type="Proteomes" id="UP000192276"/>
    </source>
</evidence>
<comment type="caution">
    <text evidence="1">The sequence shown here is derived from an EMBL/GenBank/DDBJ whole genome shotgun (WGS) entry which is preliminary data.</text>
</comment>